<accession>A0A6J1T589</accession>
<dbReference type="OrthoDB" id="6368834at2759"/>
<reference evidence="6" key="1">
    <citation type="submission" date="2025-08" db="UniProtKB">
        <authorList>
            <consortium name="RefSeq"/>
        </authorList>
    </citation>
    <scope>IDENTIFICATION</scope>
    <source>
        <tissue evidence="6">Whole organism</tissue>
    </source>
</reference>
<name>A0A6J1T589_FRAOC</name>
<feature type="region of interest" description="Disordered" evidence="3">
    <location>
        <begin position="266"/>
        <end position="293"/>
    </location>
</feature>
<sequence>MMRLVAFFVLVAVAVAQEEDGSYDASKYENPYAYNEQSAAPQYQPQQYQPEAAPQYQPQAAPQYQPQQYQPQAAPQYRPQVPQYQPQAPQYQPQAAPQYQPQAAPQYQPQQYQPQAAPQYQPQQYQPQAAPQYRPQVPQYQPQAPQYQPQYARAGAAPASTVNGLPQTSTNYKTEESQRFEDVDGQGNVRGQYSYVDPNGKTITVKYTAGKDGFKVEGDHLPRPPVAGAAPAAPAPAAYQQPQYQPAAYQQPQYQQPAAPAYQPRYQPAPAAGPAGPALFQPARPARPQGPLSAADQYLAAPLQQHQHRFAAAPNQAY</sequence>
<feature type="compositionally biased region" description="Low complexity" evidence="3">
    <location>
        <begin position="266"/>
        <end position="278"/>
    </location>
</feature>
<evidence type="ECO:0000313" key="6">
    <source>
        <dbReference type="RefSeq" id="XP_026286785.2"/>
    </source>
</evidence>
<feature type="region of interest" description="Disordered" evidence="3">
    <location>
        <begin position="224"/>
        <end position="250"/>
    </location>
</feature>
<dbReference type="PANTHER" id="PTHR10380">
    <property type="entry name" value="CUTICLE PROTEIN"/>
    <property type="match status" value="1"/>
</dbReference>
<evidence type="ECO:0000256" key="4">
    <source>
        <dbReference type="SAM" id="SignalP"/>
    </source>
</evidence>
<evidence type="ECO:0000256" key="3">
    <source>
        <dbReference type="SAM" id="MobiDB-lite"/>
    </source>
</evidence>
<keyword evidence="1 2" id="KW-0193">Cuticle</keyword>
<dbReference type="GO" id="GO:0062129">
    <property type="term" value="C:chitin-based extracellular matrix"/>
    <property type="evidence" value="ECO:0007669"/>
    <property type="project" value="TreeGrafter"/>
</dbReference>
<evidence type="ECO:0000256" key="2">
    <source>
        <dbReference type="PROSITE-ProRule" id="PRU00497"/>
    </source>
</evidence>
<proteinExistence type="predicted"/>
<feature type="compositionally biased region" description="Low complexity" evidence="3">
    <location>
        <begin position="226"/>
        <end position="250"/>
    </location>
</feature>
<feature type="region of interest" description="Disordered" evidence="3">
    <location>
        <begin position="34"/>
        <end position="134"/>
    </location>
</feature>
<dbReference type="GeneID" id="113212343"/>
<feature type="chain" id="PRO_5039366532" evidence="4">
    <location>
        <begin position="17"/>
        <end position="318"/>
    </location>
</feature>
<feature type="compositionally biased region" description="Basic and acidic residues" evidence="3">
    <location>
        <begin position="173"/>
        <end position="182"/>
    </location>
</feature>
<keyword evidence="4" id="KW-0732">Signal</keyword>
<dbReference type="Proteomes" id="UP000504606">
    <property type="component" value="Unplaced"/>
</dbReference>
<dbReference type="Pfam" id="PF00379">
    <property type="entry name" value="Chitin_bind_4"/>
    <property type="match status" value="1"/>
</dbReference>
<gene>
    <name evidence="6" type="primary">LOC113212343</name>
</gene>
<organism evidence="5 6">
    <name type="scientific">Frankliniella occidentalis</name>
    <name type="common">Western flower thrips</name>
    <name type="synonym">Euthrips occidentalis</name>
    <dbReference type="NCBI Taxonomy" id="133901"/>
    <lineage>
        <taxon>Eukaryota</taxon>
        <taxon>Metazoa</taxon>
        <taxon>Ecdysozoa</taxon>
        <taxon>Arthropoda</taxon>
        <taxon>Hexapoda</taxon>
        <taxon>Insecta</taxon>
        <taxon>Pterygota</taxon>
        <taxon>Neoptera</taxon>
        <taxon>Paraneoptera</taxon>
        <taxon>Thysanoptera</taxon>
        <taxon>Terebrantia</taxon>
        <taxon>Thripoidea</taxon>
        <taxon>Thripidae</taxon>
        <taxon>Frankliniella</taxon>
    </lineage>
</organism>
<feature type="signal peptide" evidence="4">
    <location>
        <begin position="1"/>
        <end position="16"/>
    </location>
</feature>
<dbReference type="InterPro" id="IPR000618">
    <property type="entry name" value="Insect_cuticle"/>
</dbReference>
<feature type="region of interest" description="Disordered" evidence="3">
    <location>
        <begin position="173"/>
        <end position="195"/>
    </location>
</feature>
<feature type="compositionally biased region" description="Low complexity" evidence="3">
    <location>
        <begin position="39"/>
        <end position="134"/>
    </location>
</feature>
<evidence type="ECO:0000256" key="1">
    <source>
        <dbReference type="ARBA" id="ARBA00022460"/>
    </source>
</evidence>
<dbReference type="KEGG" id="foc:113212343"/>
<dbReference type="RefSeq" id="XP_026286785.2">
    <property type="nucleotide sequence ID" value="XM_026431000.2"/>
</dbReference>
<dbReference type="PROSITE" id="PS51155">
    <property type="entry name" value="CHIT_BIND_RR_2"/>
    <property type="match status" value="1"/>
</dbReference>
<dbReference type="PROSITE" id="PS00233">
    <property type="entry name" value="CHIT_BIND_RR_1"/>
    <property type="match status" value="1"/>
</dbReference>
<keyword evidence="5" id="KW-1185">Reference proteome</keyword>
<dbReference type="GO" id="GO:0008010">
    <property type="term" value="F:structural constituent of chitin-based larval cuticle"/>
    <property type="evidence" value="ECO:0007669"/>
    <property type="project" value="TreeGrafter"/>
</dbReference>
<dbReference type="InterPro" id="IPR050468">
    <property type="entry name" value="Cuticle_Struct_Prot"/>
</dbReference>
<protein>
    <submittedName>
        <fullName evidence="6">DNA-directed RNA polymerase II subunit RPB1-like</fullName>
    </submittedName>
</protein>
<dbReference type="InterPro" id="IPR031311">
    <property type="entry name" value="CHIT_BIND_RR_consensus"/>
</dbReference>
<dbReference type="AlphaFoldDB" id="A0A6J1T589"/>
<dbReference type="PANTHER" id="PTHR10380:SF160">
    <property type="entry name" value="CUTICULAR PROTEIN 100A"/>
    <property type="match status" value="1"/>
</dbReference>
<evidence type="ECO:0000313" key="5">
    <source>
        <dbReference type="Proteomes" id="UP000504606"/>
    </source>
</evidence>